<comment type="caution">
    <text evidence="3">The sequence shown here is derived from an EMBL/GenBank/DDBJ whole genome shotgun (WGS) entry which is preliminary data.</text>
</comment>
<evidence type="ECO:0000313" key="3">
    <source>
        <dbReference type="EMBL" id="MBB5032024.1"/>
    </source>
</evidence>
<accession>A0A7W7Y9F1</accession>
<evidence type="ECO:0000256" key="1">
    <source>
        <dbReference type="ARBA" id="ARBA00022737"/>
    </source>
</evidence>
<evidence type="ECO:0000313" key="4">
    <source>
        <dbReference type="Proteomes" id="UP000590740"/>
    </source>
</evidence>
<organism evidence="3 4">
    <name type="scientific">Prosthecobacter vanneervenii</name>
    <dbReference type="NCBI Taxonomy" id="48466"/>
    <lineage>
        <taxon>Bacteria</taxon>
        <taxon>Pseudomonadati</taxon>
        <taxon>Verrucomicrobiota</taxon>
        <taxon>Verrucomicrobiia</taxon>
        <taxon>Verrucomicrobiales</taxon>
        <taxon>Verrucomicrobiaceae</taxon>
        <taxon>Prosthecobacter</taxon>
    </lineage>
</organism>
<name>A0A7W7Y9F1_9BACT</name>
<dbReference type="SUPFAM" id="SSF48452">
    <property type="entry name" value="TPR-like"/>
    <property type="match status" value="2"/>
</dbReference>
<evidence type="ECO:0000256" key="2">
    <source>
        <dbReference type="ARBA" id="ARBA00022803"/>
    </source>
</evidence>
<dbReference type="InterPro" id="IPR011990">
    <property type="entry name" value="TPR-like_helical_dom_sf"/>
</dbReference>
<keyword evidence="4" id="KW-1185">Reference proteome</keyword>
<sequence>MPANTTPAASAESAIQAARQAVEVQRAAVKEFPGKAPGLVRALLTLGDALRDAGDVAGAEAAYLDALEAGKELEMPAEAMASARASLATLLDFNGREAESLPYYEEAISNHEALGGEHLEVAAQLRNNLAMTYKCMDKFALAEQHYLRALETLENKRGRRSESVACVFNNLGSLYYAAGFPDQAKEMFEDGLKIRTEVLGENHRDVAQSLCNLATACHELKDNAAAQQHFEKSLGILEAQLPEEARSYEAIGLDYVAMLDIIGEEGKATALKKRMEKALAAV</sequence>
<dbReference type="Pfam" id="PF13424">
    <property type="entry name" value="TPR_12"/>
    <property type="match status" value="2"/>
</dbReference>
<protein>
    <submittedName>
        <fullName evidence="3">Tetratricopeptide (TPR) repeat protein</fullName>
    </submittedName>
</protein>
<reference evidence="3 4" key="1">
    <citation type="submission" date="2020-08" db="EMBL/GenBank/DDBJ databases">
        <title>Genomic Encyclopedia of Type Strains, Phase IV (KMG-IV): sequencing the most valuable type-strain genomes for metagenomic binning, comparative biology and taxonomic classification.</title>
        <authorList>
            <person name="Goeker M."/>
        </authorList>
    </citation>
    <scope>NUCLEOTIDE SEQUENCE [LARGE SCALE GENOMIC DNA]</scope>
    <source>
        <strain evidence="3 4">DSM 12252</strain>
    </source>
</reference>
<dbReference type="EMBL" id="JACHIG010000002">
    <property type="protein sequence ID" value="MBB5032024.1"/>
    <property type="molecule type" value="Genomic_DNA"/>
</dbReference>
<keyword evidence="2" id="KW-0802">TPR repeat</keyword>
<dbReference type="AlphaFoldDB" id="A0A7W7Y9F1"/>
<proteinExistence type="predicted"/>
<dbReference type="PANTHER" id="PTHR45641">
    <property type="entry name" value="TETRATRICOPEPTIDE REPEAT PROTEIN (AFU_ORTHOLOGUE AFUA_6G03870)"/>
    <property type="match status" value="1"/>
</dbReference>
<dbReference type="PANTHER" id="PTHR45641:SF19">
    <property type="entry name" value="NEPHROCYSTIN-3"/>
    <property type="match status" value="1"/>
</dbReference>
<dbReference type="InterPro" id="IPR019734">
    <property type="entry name" value="TPR_rpt"/>
</dbReference>
<keyword evidence="1" id="KW-0677">Repeat</keyword>
<dbReference type="SMART" id="SM00028">
    <property type="entry name" value="TPR"/>
    <property type="match status" value="5"/>
</dbReference>
<dbReference type="RefSeq" id="WP_184338944.1">
    <property type="nucleotide sequence ID" value="NZ_JACHIG010000002.1"/>
</dbReference>
<dbReference type="Proteomes" id="UP000590740">
    <property type="component" value="Unassembled WGS sequence"/>
</dbReference>
<gene>
    <name evidence="3" type="ORF">HNQ65_001592</name>
</gene>
<dbReference type="Gene3D" id="1.25.40.10">
    <property type="entry name" value="Tetratricopeptide repeat domain"/>
    <property type="match status" value="2"/>
</dbReference>